<sequence length="442" mass="49677">MPDCWLGPRRPREINRLLILQKYDYHTFMEIVNPNSILPRAAAVAIERASRIAPVVVLLGARQTGKTTLLQTLPLLKGRPYLTLDDFDLRTQAKTEPEAVVARAHSLVLDEVQRAKDLLIAVKRAVDTDPARTPGRFILTGSANLLMLEKIGETLAGRAVYVTLWPFTRQERAGLGCAGLWSELLVTPSPGWREMLEARENHVENWRDAAVLGGLPVPAHRLVGKEDRALWFSGYVQTYLERDLQALRAVENLADFRRLMRAACLRIGNLVNQTELGRDVGIAQPQVHRFLNLMEASYQAVRLSAYAVNRTRRLIKAPKLYWSDTGLALFLAGESEPRGAHLENMVLTDLLAWRDLQAQRPEVLYWRTATGIEVDFIIETPNRLLPIEIKAAARVTTADAKGLESFLDEYPDLADGGLLLYGGDQTFPLTRRVLAAPWWKVI</sequence>
<dbReference type="InterPro" id="IPR025420">
    <property type="entry name" value="DUF4143"/>
</dbReference>
<gene>
    <name evidence="3" type="ORF">PITCH_A510018</name>
</gene>
<evidence type="ECO:0000259" key="1">
    <source>
        <dbReference type="Pfam" id="PF13173"/>
    </source>
</evidence>
<proteinExistence type="predicted"/>
<organism evidence="3">
    <name type="scientific">uncultured Desulfobacterium sp</name>
    <dbReference type="NCBI Taxonomy" id="201089"/>
    <lineage>
        <taxon>Bacteria</taxon>
        <taxon>Pseudomonadati</taxon>
        <taxon>Thermodesulfobacteriota</taxon>
        <taxon>Desulfobacteria</taxon>
        <taxon>Desulfobacterales</taxon>
        <taxon>Desulfobacteriaceae</taxon>
        <taxon>Desulfobacterium</taxon>
        <taxon>environmental samples</taxon>
    </lineage>
</organism>
<dbReference type="PANTHER" id="PTHR43566:SF2">
    <property type="entry name" value="DUF4143 DOMAIN-CONTAINING PROTEIN"/>
    <property type="match status" value="1"/>
</dbReference>
<feature type="domain" description="DUF4143" evidence="2">
    <location>
        <begin position="241"/>
        <end position="391"/>
    </location>
</feature>
<name>A0A445N0S5_9BACT</name>
<dbReference type="EMBL" id="OJIN01000194">
    <property type="protein sequence ID" value="SPD75283.1"/>
    <property type="molecule type" value="Genomic_DNA"/>
</dbReference>
<dbReference type="Pfam" id="PF13173">
    <property type="entry name" value="AAA_14"/>
    <property type="match status" value="1"/>
</dbReference>
<dbReference type="Pfam" id="PF13635">
    <property type="entry name" value="DUF4143"/>
    <property type="match status" value="1"/>
</dbReference>
<dbReference type="InterPro" id="IPR027417">
    <property type="entry name" value="P-loop_NTPase"/>
</dbReference>
<dbReference type="PANTHER" id="PTHR43566">
    <property type="entry name" value="CONSERVED PROTEIN"/>
    <property type="match status" value="1"/>
</dbReference>
<dbReference type="InterPro" id="IPR041682">
    <property type="entry name" value="AAA_14"/>
</dbReference>
<evidence type="ECO:0000259" key="2">
    <source>
        <dbReference type="Pfam" id="PF13635"/>
    </source>
</evidence>
<dbReference type="SUPFAM" id="SSF52540">
    <property type="entry name" value="P-loop containing nucleoside triphosphate hydrolases"/>
    <property type="match status" value="1"/>
</dbReference>
<protein>
    <submittedName>
        <fullName evidence="3">Putative GTP-binding protein</fullName>
    </submittedName>
</protein>
<feature type="domain" description="AAA" evidence="1">
    <location>
        <begin position="54"/>
        <end position="171"/>
    </location>
</feature>
<accession>A0A445N0S5</accession>
<dbReference type="AlphaFoldDB" id="A0A445N0S5"/>
<reference evidence="3" key="1">
    <citation type="submission" date="2018-01" db="EMBL/GenBank/DDBJ databases">
        <authorList>
            <person name="Regsiter A."/>
            <person name="William W."/>
        </authorList>
    </citation>
    <scope>NUCLEOTIDE SEQUENCE</scope>
    <source>
        <strain evidence="3">TRIP AH-1</strain>
    </source>
</reference>
<evidence type="ECO:0000313" key="3">
    <source>
        <dbReference type="EMBL" id="SPD75283.1"/>
    </source>
</evidence>